<dbReference type="EMBL" id="JAGRRH010000001">
    <property type="protein sequence ID" value="KAG7374952.1"/>
    <property type="molecule type" value="Genomic_DNA"/>
</dbReference>
<feature type="region of interest" description="Disordered" evidence="1">
    <location>
        <begin position="1"/>
        <end position="44"/>
    </location>
</feature>
<feature type="compositionally biased region" description="Low complexity" evidence="1">
    <location>
        <begin position="1"/>
        <end position="11"/>
    </location>
</feature>
<dbReference type="AlphaFoldDB" id="A0A9K3Q7W9"/>
<feature type="region of interest" description="Disordered" evidence="1">
    <location>
        <begin position="492"/>
        <end position="538"/>
    </location>
</feature>
<proteinExistence type="predicted"/>
<feature type="region of interest" description="Disordered" evidence="1">
    <location>
        <begin position="58"/>
        <end position="195"/>
    </location>
</feature>
<reference evidence="2" key="1">
    <citation type="journal article" date="2021" name="Sci. Rep.">
        <title>Diploid genomic architecture of Nitzschia inconspicua, an elite biomass production diatom.</title>
        <authorList>
            <person name="Oliver A."/>
            <person name="Podell S."/>
            <person name="Pinowska A."/>
            <person name="Traller J.C."/>
            <person name="Smith S.R."/>
            <person name="McClure R."/>
            <person name="Beliaev A."/>
            <person name="Bohutskyi P."/>
            <person name="Hill E.A."/>
            <person name="Rabines A."/>
            <person name="Zheng H."/>
            <person name="Allen L.Z."/>
            <person name="Kuo A."/>
            <person name="Grigoriev I.V."/>
            <person name="Allen A.E."/>
            <person name="Hazlebeck D."/>
            <person name="Allen E.E."/>
        </authorList>
    </citation>
    <scope>NUCLEOTIDE SEQUENCE</scope>
    <source>
        <strain evidence="2">Hildebrandi</strain>
    </source>
</reference>
<protein>
    <submittedName>
        <fullName evidence="2">Uncharacterized protein</fullName>
    </submittedName>
</protein>
<feature type="compositionally biased region" description="Basic and acidic residues" evidence="1">
    <location>
        <begin position="12"/>
        <end position="24"/>
    </location>
</feature>
<name>A0A9K3Q7W9_9STRA</name>
<feature type="compositionally biased region" description="Acidic residues" evidence="1">
    <location>
        <begin position="416"/>
        <end position="425"/>
    </location>
</feature>
<comment type="caution">
    <text evidence="2">The sequence shown here is derived from an EMBL/GenBank/DDBJ whole genome shotgun (WGS) entry which is preliminary data.</text>
</comment>
<reference evidence="2" key="2">
    <citation type="submission" date="2021-04" db="EMBL/GenBank/DDBJ databases">
        <authorList>
            <person name="Podell S."/>
        </authorList>
    </citation>
    <scope>NUCLEOTIDE SEQUENCE</scope>
    <source>
        <strain evidence="2">Hildebrandi</strain>
    </source>
</reference>
<gene>
    <name evidence="2" type="ORF">IV203_014047</name>
</gene>
<evidence type="ECO:0000256" key="1">
    <source>
        <dbReference type="SAM" id="MobiDB-lite"/>
    </source>
</evidence>
<feature type="compositionally biased region" description="Basic residues" evidence="1">
    <location>
        <begin position="60"/>
        <end position="70"/>
    </location>
</feature>
<evidence type="ECO:0000313" key="3">
    <source>
        <dbReference type="Proteomes" id="UP000693970"/>
    </source>
</evidence>
<feature type="compositionally biased region" description="Basic residues" evidence="1">
    <location>
        <begin position="99"/>
        <end position="111"/>
    </location>
</feature>
<organism evidence="2 3">
    <name type="scientific">Nitzschia inconspicua</name>
    <dbReference type="NCBI Taxonomy" id="303405"/>
    <lineage>
        <taxon>Eukaryota</taxon>
        <taxon>Sar</taxon>
        <taxon>Stramenopiles</taxon>
        <taxon>Ochrophyta</taxon>
        <taxon>Bacillariophyta</taxon>
        <taxon>Bacillariophyceae</taxon>
        <taxon>Bacillariophycidae</taxon>
        <taxon>Bacillariales</taxon>
        <taxon>Bacillariaceae</taxon>
        <taxon>Nitzschia</taxon>
    </lineage>
</organism>
<feature type="compositionally biased region" description="Low complexity" evidence="1">
    <location>
        <begin position="283"/>
        <end position="296"/>
    </location>
</feature>
<feature type="compositionally biased region" description="Polar residues" evidence="1">
    <location>
        <begin position="364"/>
        <end position="377"/>
    </location>
</feature>
<feature type="compositionally biased region" description="Acidic residues" evidence="1">
    <location>
        <begin position="494"/>
        <end position="503"/>
    </location>
</feature>
<feature type="region of interest" description="Disordered" evidence="1">
    <location>
        <begin position="240"/>
        <end position="342"/>
    </location>
</feature>
<feature type="compositionally biased region" description="Polar residues" evidence="1">
    <location>
        <begin position="255"/>
        <end position="267"/>
    </location>
</feature>
<feature type="compositionally biased region" description="Basic residues" evidence="1">
    <location>
        <begin position="160"/>
        <end position="176"/>
    </location>
</feature>
<feature type="region of interest" description="Disordered" evidence="1">
    <location>
        <begin position="364"/>
        <end position="426"/>
    </location>
</feature>
<sequence>MLQRQQQQKQEQQSKTKKADEQVSKIHSRWNPFSSSNGRSVVDSNVSIGSISTDQFSIQKRVRGERKHGINKAAGAQSSTIVKQEVIKQSKLSLTGQEKKKKKKKQIKIRRDKLERDQAIAERNQKQQLSSVSVSSSYTGSRGRTKIALDPNGVPETLARKKRMKKRLRQQQKRRSRTENTVTPTPSKPPRDVKIPILTMVDSTSNEPVPLVNSPSYNAANFVNFLSTASIMSETSALSKQSAVTPGRPPLHPKSISNSQLQLSKSETALRVKNTGTSRQQQPTDNTSLSPSTSPSNHQDDQPTNQRQRVRTKIHVLTTTSSSSANNRSVPRPTDATPLSQSESNLMDDMFSTIWNVLDNETPQQQLQQNKVSSAKSNEVGAFSDVSTSEDELDYDDSDLSSLDDSDDSLERLDEDKDDDDDDDGTLLVMVDKKGKAVDVFRTHKEEGEEEELYLGGNEDVLLGMKRMYISEMKDITKSMKGWFDSFSLTPLLEENDDDEDSKEEEKREPDNCKESRRRRRHDHHRHRRSVMDKEERE</sequence>
<feature type="compositionally biased region" description="Basic and acidic residues" evidence="1">
    <location>
        <begin position="504"/>
        <end position="515"/>
    </location>
</feature>
<dbReference type="Proteomes" id="UP000693970">
    <property type="component" value="Unassembled WGS sequence"/>
</dbReference>
<evidence type="ECO:0000313" key="2">
    <source>
        <dbReference type="EMBL" id="KAG7374952.1"/>
    </source>
</evidence>
<feature type="compositionally biased region" description="Basic residues" evidence="1">
    <location>
        <begin position="516"/>
        <end position="529"/>
    </location>
</feature>
<feature type="compositionally biased region" description="Basic and acidic residues" evidence="1">
    <location>
        <begin position="112"/>
        <end position="125"/>
    </location>
</feature>
<accession>A0A9K3Q7W9</accession>
<feature type="compositionally biased region" description="Acidic residues" evidence="1">
    <location>
        <begin position="388"/>
        <end position="408"/>
    </location>
</feature>
<feature type="compositionally biased region" description="Polar residues" evidence="1">
    <location>
        <begin position="31"/>
        <end position="44"/>
    </location>
</feature>
<keyword evidence="3" id="KW-1185">Reference proteome</keyword>